<dbReference type="RefSeq" id="WP_154077465.1">
    <property type="nucleotide sequence ID" value="NZ_CP045929.1"/>
</dbReference>
<reference evidence="7" key="1">
    <citation type="submission" date="2019-11" db="EMBL/GenBank/DDBJ databases">
        <title>The complete genome sequence of Saccharopolyspora sp. E2A.</title>
        <authorList>
            <person name="Zhang G."/>
        </authorList>
    </citation>
    <scope>NUCLEOTIDE SEQUENCE [LARGE SCALE GENOMIC DNA]</scope>
    <source>
        <strain evidence="7">E2A</strain>
    </source>
</reference>
<gene>
    <name evidence="6" type="ORF">GIY23_16415</name>
</gene>
<feature type="region of interest" description="Disordered" evidence="5">
    <location>
        <begin position="166"/>
        <end position="189"/>
    </location>
</feature>
<dbReference type="EMBL" id="CP045929">
    <property type="protein sequence ID" value="QGK70887.1"/>
    <property type="molecule type" value="Genomic_DNA"/>
</dbReference>
<evidence type="ECO:0000256" key="2">
    <source>
        <dbReference type="ARBA" id="ARBA00006411"/>
    </source>
</evidence>
<protein>
    <submittedName>
        <fullName evidence="6">ESX secretion-associated protein EspG</fullName>
    </submittedName>
</protein>
<dbReference type="Proteomes" id="UP000371041">
    <property type="component" value="Chromosome"/>
</dbReference>
<dbReference type="InterPro" id="IPR025734">
    <property type="entry name" value="EspG"/>
</dbReference>
<name>A0A5Q3QJ68_9PSEU</name>
<evidence type="ECO:0000256" key="5">
    <source>
        <dbReference type="SAM" id="MobiDB-lite"/>
    </source>
</evidence>
<evidence type="ECO:0000313" key="6">
    <source>
        <dbReference type="EMBL" id="QGK70887.1"/>
    </source>
</evidence>
<keyword evidence="7" id="KW-1185">Reference proteome</keyword>
<dbReference type="Pfam" id="PF14011">
    <property type="entry name" value="ESX-1_EspG"/>
    <property type="match status" value="1"/>
</dbReference>
<evidence type="ECO:0000256" key="3">
    <source>
        <dbReference type="ARBA" id="ARBA00022490"/>
    </source>
</evidence>
<keyword evidence="3" id="KW-0963">Cytoplasm</keyword>
<comment type="subcellular location">
    <subcellularLocation>
        <location evidence="1">Cytoplasm</location>
    </subcellularLocation>
</comment>
<comment type="similarity">
    <text evidence="2">Belongs to the EspG family.</text>
</comment>
<proteinExistence type="inferred from homology"/>
<organism evidence="6 7">
    <name type="scientific">Allosaccharopolyspora coralli</name>
    <dbReference type="NCBI Taxonomy" id="2665642"/>
    <lineage>
        <taxon>Bacteria</taxon>
        <taxon>Bacillati</taxon>
        <taxon>Actinomycetota</taxon>
        <taxon>Actinomycetes</taxon>
        <taxon>Pseudonocardiales</taxon>
        <taxon>Pseudonocardiaceae</taxon>
        <taxon>Allosaccharopolyspora</taxon>
    </lineage>
</organism>
<keyword evidence="4" id="KW-0143">Chaperone</keyword>
<evidence type="ECO:0000313" key="7">
    <source>
        <dbReference type="Proteomes" id="UP000371041"/>
    </source>
</evidence>
<evidence type="ECO:0000256" key="1">
    <source>
        <dbReference type="ARBA" id="ARBA00004496"/>
    </source>
</evidence>
<dbReference type="AlphaFoldDB" id="A0A5Q3QJ68"/>
<dbReference type="KEGG" id="sace:GIY23_16415"/>
<sequence length="275" mass="30631">MGLAGRWQLHPLHLYLVRYFLKLDDLVLPLEGPSYGRTTQQVGEIAQREYPTMEQLGIVVADEIDTELAEALTVLTKPHYWVDSLWFPRLDSDHMWRTVAVITEGDRVVLGVQTPGETERHGGTLTVEIHENIPLPQVLLPTLPPAPPGNRGVAKVPVSAFQQRMRQSDEDEGHDSFMESATRRRGSSGEQQLALYDAIADAQHVRAGQIAANLRDRNGKVNRSTVLKWFDNVQPDGRYLDHVEGSATGEQLMAFTPADARLIGAKINDLVSSVR</sequence>
<evidence type="ECO:0000256" key="4">
    <source>
        <dbReference type="ARBA" id="ARBA00023186"/>
    </source>
</evidence>
<accession>A0A5Q3QJ68</accession>